<dbReference type="OrthoDB" id="9803672at2"/>
<reference evidence="11 12" key="1">
    <citation type="journal article" date="2008" name="J. Bacteriol.">
        <title>'Candidatus Cloacamonas acidaminovorans': genome sequence reconstruction provides a first glimpse of a new bacterial division.</title>
        <authorList>
            <person name="Pelletier E."/>
            <person name="Kreimeyer A."/>
            <person name="Bocs S."/>
            <person name="Rouy Z."/>
            <person name="Gyapay G."/>
            <person name="Chouari R."/>
            <person name="Riviere D."/>
            <person name="Ganesan A."/>
            <person name="Daegelen P."/>
            <person name="Sghir A."/>
            <person name="Cohen G.N."/>
            <person name="Medigue C."/>
            <person name="Weissenbach J."/>
            <person name="Le Paslier D."/>
        </authorList>
    </citation>
    <scope>NUCLEOTIDE SEQUENCE [LARGE SCALE GENOMIC DNA]</scope>
    <source>
        <strain evidence="12">Evry</strain>
    </source>
</reference>
<keyword evidence="5 7" id="KW-0687">Ribonucleoprotein</keyword>
<dbReference type="InterPro" id="IPR018079">
    <property type="entry name" value="Ribosomal_uS4_CS"/>
</dbReference>
<evidence type="ECO:0000313" key="12">
    <source>
        <dbReference type="Proteomes" id="UP000002019"/>
    </source>
</evidence>
<protein>
    <recommendedName>
        <fullName evidence="6 7">Small ribosomal subunit protein uS4</fullName>
    </recommendedName>
</protein>
<dbReference type="InterPro" id="IPR036986">
    <property type="entry name" value="S4_RNA-bd_sf"/>
</dbReference>
<evidence type="ECO:0000259" key="9">
    <source>
        <dbReference type="SMART" id="SM00363"/>
    </source>
</evidence>
<dbReference type="PANTHER" id="PTHR11831">
    <property type="entry name" value="30S 40S RIBOSOMAL PROTEIN"/>
    <property type="match status" value="1"/>
</dbReference>
<dbReference type="Pfam" id="PF01479">
    <property type="entry name" value="S4"/>
    <property type="match status" value="1"/>
</dbReference>
<dbReference type="Gene3D" id="1.10.1050.10">
    <property type="entry name" value="Ribosomal Protein S4 Delta 41, Chain A, domain 1"/>
    <property type="match status" value="1"/>
</dbReference>
<dbReference type="Proteomes" id="UP000002019">
    <property type="component" value="Chromosome"/>
</dbReference>
<gene>
    <name evidence="7 11" type="primary">rpsD</name>
    <name evidence="11" type="ordered locus">CLOAM1114</name>
</gene>
<dbReference type="SMART" id="SM01390">
    <property type="entry name" value="Ribosomal_S4"/>
    <property type="match status" value="1"/>
</dbReference>
<organism evidence="11 12">
    <name type="scientific">Cloacimonas acidaminovorans (strain Evry)</name>
    <dbReference type="NCBI Taxonomy" id="459349"/>
    <lineage>
        <taxon>Bacteria</taxon>
        <taxon>Pseudomonadati</taxon>
        <taxon>Candidatus Cloacimonadota</taxon>
        <taxon>Candidatus Cloacimonadia</taxon>
        <taxon>Candidatus Cloacimonadales</taxon>
        <taxon>Candidatus Cloacimonadaceae</taxon>
        <taxon>Candidatus Cloacimonas</taxon>
    </lineage>
</organism>
<evidence type="ECO:0000256" key="3">
    <source>
        <dbReference type="ARBA" id="ARBA00022884"/>
    </source>
</evidence>
<dbReference type="GO" id="GO:0006412">
    <property type="term" value="P:translation"/>
    <property type="evidence" value="ECO:0007669"/>
    <property type="project" value="UniProtKB-UniRule"/>
</dbReference>
<dbReference type="PANTHER" id="PTHR11831:SF4">
    <property type="entry name" value="SMALL RIBOSOMAL SUBUNIT PROTEIN US4M"/>
    <property type="match status" value="1"/>
</dbReference>
<keyword evidence="4 7" id="KW-0689">Ribosomal protein</keyword>
<sequence length="205" mass="23688">MAKYTGPKAKICRKFGENIYGNAKYDKILSKRKYPAGQHGRNLRRKLSDYGLHLKEKQKMRHTYCLMEKQFSNYFKKAAKAPGVTGDNLLQLLERRLDNVVYRMGFAVTRMQARQFINHGHFLVNGRKVDIPSYLVKAGDIIEVRPKSKGMKPLLEAMDKTEVTSPYSWMSVDKENFRGQFNSIPAVSEIPVTCDLRLIVEFYSK</sequence>
<keyword evidence="12" id="KW-1185">Reference proteome</keyword>
<dbReference type="InterPro" id="IPR022801">
    <property type="entry name" value="Ribosomal_uS4"/>
</dbReference>
<dbReference type="STRING" id="459349.CLOAM1114"/>
<dbReference type="CDD" id="cd00165">
    <property type="entry name" value="S4"/>
    <property type="match status" value="1"/>
</dbReference>
<dbReference type="PROSITE" id="PS50889">
    <property type="entry name" value="S4"/>
    <property type="match status" value="1"/>
</dbReference>
<accession>B0VI05</accession>
<evidence type="ECO:0000256" key="5">
    <source>
        <dbReference type="ARBA" id="ARBA00023274"/>
    </source>
</evidence>
<dbReference type="PROSITE" id="PS00632">
    <property type="entry name" value="RIBOSOMAL_S4"/>
    <property type="match status" value="1"/>
</dbReference>
<dbReference type="GO" id="GO:0042274">
    <property type="term" value="P:ribosomal small subunit biogenesis"/>
    <property type="evidence" value="ECO:0007669"/>
    <property type="project" value="TreeGrafter"/>
</dbReference>
<dbReference type="AlphaFoldDB" id="B0VI05"/>
<feature type="domain" description="RNA-binding S4" evidence="9">
    <location>
        <begin position="95"/>
        <end position="156"/>
    </location>
</feature>
<dbReference type="GO" id="GO:0019843">
    <property type="term" value="F:rRNA binding"/>
    <property type="evidence" value="ECO:0007669"/>
    <property type="project" value="UniProtKB-UniRule"/>
</dbReference>
<evidence type="ECO:0000256" key="8">
    <source>
        <dbReference type="RuleBase" id="RU003699"/>
    </source>
</evidence>
<comment type="similarity">
    <text evidence="1 7 8">Belongs to the universal ribosomal protein uS4 family.</text>
</comment>
<name>B0VI05_CLOAI</name>
<dbReference type="RefSeq" id="WP_015424834.1">
    <property type="nucleotide sequence ID" value="NC_020449.1"/>
</dbReference>
<dbReference type="SUPFAM" id="SSF55174">
    <property type="entry name" value="Alpha-L RNA-binding motif"/>
    <property type="match status" value="1"/>
</dbReference>
<evidence type="ECO:0000256" key="6">
    <source>
        <dbReference type="ARBA" id="ARBA00035254"/>
    </source>
</evidence>
<dbReference type="KEGG" id="caci:CLOAM1114"/>
<dbReference type="GO" id="GO:0003735">
    <property type="term" value="F:structural constituent of ribosome"/>
    <property type="evidence" value="ECO:0007669"/>
    <property type="project" value="InterPro"/>
</dbReference>
<proteinExistence type="inferred from homology"/>
<comment type="function">
    <text evidence="7">One of the primary rRNA binding proteins, it binds directly to 16S rRNA where it nucleates assembly of the body of the 30S subunit.</text>
</comment>
<dbReference type="FunFam" id="3.10.290.10:FF:000001">
    <property type="entry name" value="30S ribosomal protein S4"/>
    <property type="match status" value="1"/>
</dbReference>
<keyword evidence="2 7" id="KW-0699">rRNA-binding</keyword>
<comment type="function">
    <text evidence="7">With S5 and S12 plays an important role in translational accuracy.</text>
</comment>
<dbReference type="eggNOG" id="COG0522">
    <property type="taxonomic scope" value="Bacteria"/>
</dbReference>
<dbReference type="HOGENOM" id="CLU_092403_0_1_0"/>
<dbReference type="Pfam" id="PF00163">
    <property type="entry name" value="Ribosomal_S4"/>
    <property type="match status" value="1"/>
</dbReference>
<dbReference type="InterPro" id="IPR001912">
    <property type="entry name" value="Ribosomal_uS4_N"/>
</dbReference>
<evidence type="ECO:0000256" key="1">
    <source>
        <dbReference type="ARBA" id="ARBA00007465"/>
    </source>
</evidence>
<keyword evidence="3 7" id="KW-0694">RNA-binding</keyword>
<dbReference type="EMBL" id="CU466930">
    <property type="protein sequence ID" value="CAO80976.1"/>
    <property type="molecule type" value="Genomic_DNA"/>
</dbReference>
<dbReference type="Gene3D" id="3.10.290.10">
    <property type="entry name" value="RNA-binding S4 domain"/>
    <property type="match status" value="1"/>
</dbReference>
<evidence type="ECO:0000259" key="10">
    <source>
        <dbReference type="SMART" id="SM01390"/>
    </source>
</evidence>
<dbReference type="NCBIfam" id="TIGR01017">
    <property type="entry name" value="rpsD_bact"/>
    <property type="match status" value="1"/>
</dbReference>
<dbReference type="InterPro" id="IPR002942">
    <property type="entry name" value="S4_RNA-bd"/>
</dbReference>
<dbReference type="InterPro" id="IPR005709">
    <property type="entry name" value="Ribosomal_uS4_bac-type"/>
</dbReference>
<evidence type="ECO:0000313" key="11">
    <source>
        <dbReference type="EMBL" id="CAO80976.1"/>
    </source>
</evidence>
<dbReference type="NCBIfam" id="NF003717">
    <property type="entry name" value="PRK05327.1"/>
    <property type="match status" value="1"/>
</dbReference>
<dbReference type="HAMAP" id="MF_01306_B">
    <property type="entry name" value="Ribosomal_uS4_B"/>
    <property type="match status" value="1"/>
</dbReference>
<evidence type="ECO:0000256" key="7">
    <source>
        <dbReference type="HAMAP-Rule" id="MF_01306"/>
    </source>
</evidence>
<dbReference type="GO" id="GO:0015935">
    <property type="term" value="C:small ribosomal subunit"/>
    <property type="evidence" value="ECO:0007669"/>
    <property type="project" value="InterPro"/>
</dbReference>
<comment type="subunit">
    <text evidence="7">Part of the 30S ribosomal subunit. Contacts protein S5. The interaction surface between S4 and S5 is involved in control of translational fidelity.</text>
</comment>
<evidence type="ECO:0000256" key="2">
    <source>
        <dbReference type="ARBA" id="ARBA00022730"/>
    </source>
</evidence>
<evidence type="ECO:0000256" key="4">
    <source>
        <dbReference type="ARBA" id="ARBA00022980"/>
    </source>
</evidence>
<feature type="domain" description="Small ribosomal subunit protein uS4 N-terminal" evidence="10">
    <location>
        <begin position="3"/>
        <end position="94"/>
    </location>
</feature>
<dbReference type="SMART" id="SM00363">
    <property type="entry name" value="S4"/>
    <property type="match status" value="1"/>
</dbReference>